<evidence type="ECO:0000256" key="6">
    <source>
        <dbReference type="ARBA" id="ARBA00022824"/>
    </source>
</evidence>
<dbReference type="InterPro" id="IPR005599">
    <property type="entry name" value="GPI_mannosylTrfase"/>
</dbReference>
<keyword evidence="8 9" id="KW-0472">Membrane</keyword>
<keyword evidence="5 9" id="KW-0812">Transmembrane</keyword>
<dbReference type="Proteomes" id="UP001203410">
    <property type="component" value="Unassembled WGS sequence"/>
</dbReference>
<dbReference type="EMBL" id="JAMGBA010000002">
    <property type="protein sequence ID" value="MCL6698495.1"/>
    <property type="molecule type" value="Genomic_DNA"/>
</dbReference>
<keyword evidence="3" id="KW-0328">Glycosyltransferase</keyword>
<organism evidence="10 11">
    <name type="scientific">Sphingomonas caseinilyticus</name>
    <dbReference type="NCBI Taxonomy" id="2908205"/>
    <lineage>
        <taxon>Bacteria</taxon>
        <taxon>Pseudomonadati</taxon>
        <taxon>Pseudomonadota</taxon>
        <taxon>Alphaproteobacteria</taxon>
        <taxon>Sphingomonadales</taxon>
        <taxon>Sphingomonadaceae</taxon>
        <taxon>Sphingomonas</taxon>
    </lineage>
</organism>
<evidence type="ECO:0008006" key="12">
    <source>
        <dbReference type="Google" id="ProtNLM"/>
    </source>
</evidence>
<evidence type="ECO:0000256" key="5">
    <source>
        <dbReference type="ARBA" id="ARBA00022692"/>
    </source>
</evidence>
<evidence type="ECO:0000256" key="4">
    <source>
        <dbReference type="ARBA" id="ARBA00022679"/>
    </source>
</evidence>
<evidence type="ECO:0000256" key="9">
    <source>
        <dbReference type="SAM" id="Phobius"/>
    </source>
</evidence>
<evidence type="ECO:0000313" key="10">
    <source>
        <dbReference type="EMBL" id="MCL6698495.1"/>
    </source>
</evidence>
<feature type="transmembrane region" description="Helical" evidence="9">
    <location>
        <begin position="286"/>
        <end position="302"/>
    </location>
</feature>
<keyword evidence="7 9" id="KW-1133">Transmembrane helix</keyword>
<proteinExistence type="predicted"/>
<dbReference type="PANTHER" id="PTHR22760">
    <property type="entry name" value="GLYCOSYLTRANSFERASE"/>
    <property type="match status" value="1"/>
</dbReference>
<feature type="transmembrane region" description="Helical" evidence="9">
    <location>
        <begin position="12"/>
        <end position="30"/>
    </location>
</feature>
<feature type="transmembrane region" description="Helical" evidence="9">
    <location>
        <begin position="344"/>
        <end position="363"/>
    </location>
</feature>
<comment type="caution">
    <text evidence="10">The sequence shown here is derived from an EMBL/GenBank/DDBJ whole genome shotgun (WGS) entry which is preliminary data.</text>
</comment>
<evidence type="ECO:0000256" key="3">
    <source>
        <dbReference type="ARBA" id="ARBA00022676"/>
    </source>
</evidence>
<dbReference type="Pfam" id="PF03901">
    <property type="entry name" value="Glyco_transf_22"/>
    <property type="match status" value="1"/>
</dbReference>
<feature type="transmembrane region" description="Helical" evidence="9">
    <location>
        <begin position="308"/>
        <end position="332"/>
    </location>
</feature>
<protein>
    <recommendedName>
        <fullName evidence="12">Alg9-like mannosyltransferase family protein</fullName>
    </recommendedName>
</protein>
<name>A0ABT0RU02_9SPHN</name>
<evidence type="ECO:0000256" key="8">
    <source>
        <dbReference type="ARBA" id="ARBA00023136"/>
    </source>
</evidence>
<accession>A0ABT0RU02</accession>
<sequence>MGDQDISARQARIWFWGLFALAVALRVWTFRPFAVHHPDEVYQYLEQAHRLITGNGVVPWEYRLGMRSWLPPLLLSLPMRLGDAIAPQSLLSVALARGFVAIIALAPIFAAFAIGSRISRLHGLVAAAVMAIWFENIYFSGHILMEVMAVALFLPAVALIKPGVSRRTLFIGGALLALAGLLRFHYAPVLGLFAAITLGKRWRDWVPLIAGGLVVMAISALVDVGMGQAPFGWILVNFQENVIKGGANRFGVSGPLAYFQMLFLRWGPAAPLLLALPVLVARRFPGLFWAAIANFLIHMAIGHKEYRFVWLTTQTLLLLSALASVDVMTDALRRWDAGQKQRRAAMLMLVAGWAVLSAALSTYDRIWPNWNRFGARTAAVADAGRVRGLCGVAIHDFDYWSAAYAYLKRDVPLYFPWRRGSADSFKVLAANAPAYNVIVAFEDSRRNMPTGYRPVRCENDGNERICVYRRDGGCEPDGAESELLQTVIARNHL</sequence>
<comment type="subcellular location">
    <subcellularLocation>
        <location evidence="1">Endomembrane system</location>
        <topology evidence="1">Multi-pass membrane protein</topology>
    </subcellularLocation>
    <subcellularLocation>
        <location evidence="2">Endoplasmic reticulum membrane</location>
    </subcellularLocation>
</comment>
<dbReference type="RefSeq" id="WP_249903901.1">
    <property type="nucleotide sequence ID" value="NZ_JAMGBA010000002.1"/>
</dbReference>
<feature type="transmembrane region" description="Helical" evidence="9">
    <location>
        <begin position="89"/>
        <end position="112"/>
    </location>
</feature>
<keyword evidence="11" id="KW-1185">Reference proteome</keyword>
<reference evidence="10 11" key="1">
    <citation type="submission" date="2022-05" db="EMBL/GenBank/DDBJ databases">
        <authorList>
            <person name="Jo J.-H."/>
            <person name="Im W.-T."/>
        </authorList>
    </citation>
    <scope>NUCLEOTIDE SEQUENCE [LARGE SCALE GENOMIC DNA]</scope>
    <source>
        <strain evidence="10 11">NSE70-1</strain>
    </source>
</reference>
<evidence type="ECO:0000313" key="11">
    <source>
        <dbReference type="Proteomes" id="UP001203410"/>
    </source>
</evidence>
<feature type="transmembrane region" description="Helical" evidence="9">
    <location>
        <begin position="124"/>
        <end position="157"/>
    </location>
</feature>
<keyword evidence="4" id="KW-0808">Transferase</keyword>
<evidence type="ECO:0000256" key="2">
    <source>
        <dbReference type="ARBA" id="ARBA00004586"/>
    </source>
</evidence>
<feature type="transmembrane region" description="Helical" evidence="9">
    <location>
        <begin position="169"/>
        <end position="196"/>
    </location>
</feature>
<feature type="transmembrane region" description="Helical" evidence="9">
    <location>
        <begin position="256"/>
        <end position="279"/>
    </location>
</feature>
<gene>
    <name evidence="10" type="ORF">LZ496_06820</name>
</gene>
<evidence type="ECO:0000256" key="1">
    <source>
        <dbReference type="ARBA" id="ARBA00004127"/>
    </source>
</evidence>
<feature type="transmembrane region" description="Helical" evidence="9">
    <location>
        <begin position="208"/>
        <end position="236"/>
    </location>
</feature>
<evidence type="ECO:0000256" key="7">
    <source>
        <dbReference type="ARBA" id="ARBA00022989"/>
    </source>
</evidence>
<keyword evidence="6" id="KW-0256">Endoplasmic reticulum</keyword>